<accession>A0A198FNN7</accession>
<evidence type="ECO:0000256" key="2">
    <source>
        <dbReference type="SAM" id="MobiDB-lite"/>
    </source>
</evidence>
<sequence length="180" mass="20628">MQKIIKLSFIVLLTALPMSSFAEEPQQGEIAQTSENENIQQEDETVNTDDISLDQKQLLGYLSNSISFETERNRLQNELEIAKLKSEIAKIEQTNAKSDEKINNNSYQEDEYSENTQEVKYEKPSSPQIVLYSEVAGVSKFGVLMDNKISFLDLNKEFKDNAGSRYIINKRNNRYVVSSR</sequence>
<feature type="compositionally biased region" description="Polar residues" evidence="2">
    <location>
        <begin position="29"/>
        <end position="39"/>
    </location>
</feature>
<keyword evidence="5" id="KW-1185">Reference proteome</keyword>
<name>A0A198FNN7_9GAMM</name>
<proteinExistence type="predicted"/>
<dbReference type="RefSeq" id="WP_066750237.1">
    <property type="nucleotide sequence ID" value="NZ_LXEN01000101.1"/>
</dbReference>
<feature type="coiled-coil region" evidence="1">
    <location>
        <begin position="65"/>
        <end position="101"/>
    </location>
</feature>
<dbReference type="STRING" id="1354337.M983_2134"/>
<evidence type="ECO:0000256" key="1">
    <source>
        <dbReference type="SAM" id="Coils"/>
    </source>
</evidence>
<feature type="chain" id="PRO_5008278822" evidence="3">
    <location>
        <begin position="23"/>
        <end position="180"/>
    </location>
</feature>
<dbReference type="EMBL" id="LXEN01000101">
    <property type="protein sequence ID" value="OAT26473.1"/>
    <property type="molecule type" value="Genomic_DNA"/>
</dbReference>
<reference evidence="4 5" key="1">
    <citation type="submission" date="2016-04" db="EMBL/GenBank/DDBJ databases">
        <title>ATOL: Assembling a taxonomically balanced genome-scale reconstruction of the evolutionary history of the Enterobacteriaceae.</title>
        <authorList>
            <person name="Plunkett G.III."/>
            <person name="Neeno-Eckwall E.C."/>
            <person name="Glasner J.D."/>
            <person name="Perna N.T."/>
        </authorList>
    </citation>
    <scope>NUCLEOTIDE SEQUENCE [LARGE SCALE GENOMIC DNA]</scope>
    <source>
        <strain evidence="4 5">ATCC 19692</strain>
    </source>
</reference>
<dbReference type="AlphaFoldDB" id="A0A198FNN7"/>
<evidence type="ECO:0000256" key="3">
    <source>
        <dbReference type="SAM" id="SignalP"/>
    </source>
</evidence>
<feature type="region of interest" description="Disordered" evidence="2">
    <location>
        <begin position="24"/>
        <end position="48"/>
    </location>
</feature>
<keyword evidence="3" id="KW-0732">Signal</keyword>
<keyword evidence="1" id="KW-0175">Coiled coil</keyword>
<organism evidence="4 5">
    <name type="scientific">Proteus myxofaciens ATCC 19692</name>
    <dbReference type="NCBI Taxonomy" id="1354337"/>
    <lineage>
        <taxon>Bacteria</taxon>
        <taxon>Pseudomonadati</taxon>
        <taxon>Pseudomonadota</taxon>
        <taxon>Gammaproteobacteria</taxon>
        <taxon>Enterobacterales</taxon>
        <taxon>Morganellaceae</taxon>
        <taxon>Proteus</taxon>
    </lineage>
</organism>
<evidence type="ECO:0000313" key="4">
    <source>
        <dbReference type="EMBL" id="OAT26473.1"/>
    </source>
</evidence>
<evidence type="ECO:0000313" key="5">
    <source>
        <dbReference type="Proteomes" id="UP000094023"/>
    </source>
</evidence>
<feature type="signal peptide" evidence="3">
    <location>
        <begin position="1"/>
        <end position="22"/>
    </location>
</feature>
<comment type="caution">
    <text evidence="4">The sequence shown here is derived from an EMBL/GenBank/DDBJ whole genome shotgun (WGS) entry which is preliminary data.</text>
</comment>
<protein>
    <submittedName>
        <fullName evidence="4">Uncharacterized protein</fullName>
    </submittedName>
</protein>
<gene>
    <name evidence="4" type="ORF">M983_2134</name>
</gene>
<dbReference type="Proteomes" id="UP000094023">
    <property type="component" value="Unassembled WGS sequence"/>
</dbReference>